<protein>
    <submittedName>
        <fullName evidence="1">Type II toxin-antitoxin system RelE/ParE family toxin</fullName>
    </submittedName>
</protein>
<evidence type="ECO:0000313" key="1">
    <source>
        <dbReference type="EMBL" id="WGK69747.1"/>
    </source>
</evidence>
<dbReference type="InterPro" id="IPR009387">
    <property type="entry name" value="HigB-2"/>
</dbReference>
<reference evidence="1 2" key="1">
    <citation type="submission" date="2023-04" db="EMBL/GenBank/DDBJ databases">
        <title>Spirochaete genome identified in red abalone sample constitutes a novel genus.</title>
        <authorList>
            <person name="Sharma S.P."/>
            <person name="Purcell C.M."/>
            <person name="Hyde J.R."/>
            <person name="Severin A.J."/>
        </authorList>
    </citation>
    <scope>NUCLEOTIDE SEQUENCE [LARGE SCALE GENOMIC DNA]</scope>
    <source>
        <strain evidence="1 2">SP-2023</strain>
    </source>
</reference>
<dbReference type="Pfam" id="PF06296">
    <property type="entry name" value="RelE"/>
    <property type="match status" value="1"/>
</dbReference>
<gene>
    <name evidence="1" type="ORF">P0082_02465</name>
</gene>
<accession>A0ABY8MI98</accession>
<dbReference type="EMBL" id="CP123443">
    <property type="protein sequence ID" value="WGK69747.1"/>
    <property type="molecule type" value="Genomic_DNA"/>
</dbReference>
<keyword evidence="2" id="KW-1185">Reference proteome</keyword>
<dbReference type="PIRSF" id="PIRSF039032">
    <property type="entry name" value="HigB-2"/>
    <property type="match status" value="1"/>
</dbReference>
<evidence type="ECO:0000313" key="2">
    <source>
        <dbReference type="Proteomes" id="UP001228690"/>
    </source>
</evidence>
<dbReference type="RefSeq" id="WP_326927933.1">
    <property type="nucleotide sequence ID" value="NZ_CP123443.1"/>
</dbReference>
<name>A0ABY8MI98_9SPIO</name>
<organism evidence="1 2">
    <name type="scientific">Candidatus Haliotispira prima</name>
    <dbReference type="NCBI Taxonomy" id="3034016"/>
    <lineage>
        <taxon>Bacteria</taxon>
        <taxon>Pseudomonadati</taxon>
        <taxon>Spirochaetota</taxon>
        <taxon>Spirochaetia</taxon>
        <taxon>Spirochaetales</taxon>
        <taxon>Spirochaetaceae</taxon>
        <taxon>Candidatus Haliotispira</taxon>
    </lineage>
</organism>
<proteinExistence type="predicted"/>
<sequence>MTYDVIATPKFKRDFKKIVKKYRSLEQEYFNLVAELEQNPEKGIDIGQNCFKIRLAIKSKGKGKSGGGRVITYFTRVKETVYLLTIYDKSEKDNITDSQIRELLDELPEME</sequence>
<dbReference type="Proteomes" id="UP001228690">
    <property type="component" value="Chromosome"/>
</dbReference>